<dbReference type="InterPro" id="IPR011009">
    <property type="entry name" value="Kinase-like_dom_sf"/>
</dbReference>
<dbReference type="Pfam" id="PF00069">
    <property type="entry name" value="Pkinase"/>
    <property type="match status" value="1"/>
</dbReference>
<dbReference type="InterPro" id="IPR000719">
    <property type="entry name" value="Prot_kinase_dom"/>
</dbReference>
<reference evidence="2 3" key="1">
    <citation type="submission" date="2008-07" db="EMBL/GenBank/DDBJ databases">
        <authorList>
            <person name="El-Sayed N."/>
            <person name="Caler E."/>
            <person name="Inman J."/>
            <person name="Amedeo P."/>
            <person name="Hass B."/>
            <person name="Wortman J."/>
        </authorList>
    </citation>
    <scope>NUCLEOTIDE SEQUENCE [LARGE SCALE GENOMIC DNA]</scope>
    <source>
        <strain evidence="3">ATCC 50983 / TXsc</strain>
    </source>
</reference>
<dbReference type="InParanoid" id="C5LT77"/>
<protein>
    <submittedName>
        <fullName evidence="2">Cyclin-dependent serine/threonine protein kinase, putative</fullName>
    </submittedName>
</protein>
<evidence type="ECO:0000313" key="2">
    <source>
        <dbReference type="EMBL" id="EER00045.1"/>
    </source>
</evidence>
<evidence type="ECO:0000259" key="1">
    <source>
        <dbReference type="PROSITE" id="PS50011"/>
    </source>
</evidence>
<evidence type="ECO:0000313" key="3">
    <source>
        <dbReference type="Proteomes" id="UP000007800"/>
    </source>
</evidence>
<dbReference type="InterPro" id="IPR008271">
    <property type="entry name" value="Ser/Thr_kinase_AS"/>
</dbReference>
<dbReference type="PANTHER" id="PTHR23257">
    <property type="entry name" value="SERINE-THREONINE PROTEIN KINASE"/>
    <property type="match status" value="1"/>
</dbReference>
<dbReference type="RefSeq" id="XP_002767327.1">
    <property type="nucleotide sequence ID" value="XM_002767281.1"/>
</dbReference>
<dbReference type="PROSITE" id="PS00108">
    <property type="entry name" value="PROTEIN_KINASE_ST"/>
    <property type="match status" value="1"/>
</dbReference>
<keyword evidence="2" id="KW-0808">Transferase</keyword>
<accession>C5LT77</accession>
<dbReference type="Proteomes" id="UP000007800">
    <property type="component" value="Unassembled WGS sequence"/>
</dbReference>
<feature type="domain" description="Protein kinase" evidence="1">
    <location>
        <begin position="1"/>
        <end position="282"/>
    </location>
</feature>
<dbReference type="GO" id="GO:0005524">
    <property type="term" value="F:ATP binding"/>
    <property type="evidence" value="ECO:0007669"/>
    <property type="project" value="InterPro"/>
</dbReference>
<keyword evidence="2" id="KW-0418">Kinase</keyword>
<dbReference type="Gene3D" id="1.10.510.10">
    <property type="entry name" value="Transferase(Phosphotransferase) domain 1"/>
    <property type="match status" value="1"/>
</dbReference>
<dbReference type="SUPFAM" id="SSF56112">
    <property type="entry name" value="Protein kinase-like (PK-like)"/>
    <property type="match status" value="1"/>
</dbReference>
<dbReference type="PROSITE" id="PS50011">
    <property type="entry name" value="PROTEIN_KINASE_DOM"/>
    <property type="match status" value="1"/>
</dbReference>
<keyword evidence="2" id="KW-0723">Serine/threonine-protein kinase</keyword>
<dbReference type="InterPro" id="IPR050167">
    <property type="entry name" value="Ser_Thr_protein_kinase"/>
</dbReference>
<dbReference type="EMBL" id="GG685288">
    <property type="protein sequence ID" value="EER00045.1"/>
    <property type="molecule type" value="Genomic_DNA"/>
</dbReference>
<gene>
    <name evidence="2" type="ORF">Pmar_PMAR024522</name>
</gene>
<organism evidence="3">
    <name type="scientific">Perkinsus marinus (strain ATCC 50983 / TXsc)</name>
    <dbReference type="NCBI Taxonomy" id="423536"/>
    <lineage>
        <taxon>Eukaryota</taxon>
        <taxon>Sar</taxon>
        <taxon>Alveolata</taxon>
        <taxon>Perkinsozoa</taxon>
        <taxon>Perkinsea</taxon>
        <taxon>Perkinsida</taxon>
        <taxon>Perkinsidae</taxon>
        <taxon>Perkinsus</taxon>
    </lineage>
</organism>
<keyword evidence="3" id="KW-1185">Reference proteome</keyword>
<dbReference type="GeneID" id="9049740"/>
<name>C5LT77_PERM5</name>
<proteinExistence type="predicted"/>
<dbReference type="SMART" id="SM00220">
    <property type="entry name" value="S_TKc"/>
    <property type="match status" value="1"/>
</dbReference>
<dbReference type="AlphaFoldDB" id="C5LT77"/>
<sequence>MSELQSPRSGLSSAAAGNGSCTFNTSSVEYLALKEQVGSETTLENATELLRESYVLHAVCGHRNVVSLAGIAADPDTETYSGRFLATQLLESSLPAVIYGPTSTDSVVLDSKAVHGFALDIACGLAYMHRHSLVHGDVKSPNVLVDLRTTPPTAKLCDFGHSANRIVPRYQRRMCTFGWASPESLRDDDISTPSDVWSWACIVWEMVNREIPWRMCSHSEMVAAVGMCGLHPGRYIGNGCMNAKMCPLLKRMTDRCWVYNPTHRVSMERCVRALRRNRQRTIKRCEMDLWEFFGEVEG</sequence>
<dbReference type="OrthoDB" id="26722at2759"/>
<dbReference type="GO" id="GO:0004674">
    <property type="term" value="F:protein serine/threonine kinase activity"/>
    <property type="evidence" value="ECO:0007669"/>
    <property type="project" value="UniProtKB-KW"/>
</dbReference>